<feature type="chain" id="PRO_5014466096" evidence="1">
    <location>
        <begin position="20"/>
        <end position="155"/>
    </location>
</feature>
<feature type="signal peptide" evidence="1">
    <location>
        <begin position="1"/>
        <end position="19"/>
    </location>
</feature>
<dbReference type="Proteomes" id="UP000235672">
    <property type="component" value="Unassembled WGS sequence"/>
</dbReference>
<evidence type="ECO:0000256" key="1">
    <source>
        <dbReference type="SAM" id="SignalP"/>
    </source>
</evidence>
<gene>
    <name evidence="2" type="ORF">NA56DRAFT_704119</name>
</gene>
<reference evidence="2 3" key="1">
    <citation type="submission" date="2016-05" db="EMBL/GenBank/DDBJ databases">
        <title>A degradative enzymes factory behind the ericoid mycorrhizal symbiosis.</title>
        <authorList>
            <consortium name="DOE Joint Genome Institute"/>
            <person name="Martino E."/>
            <person name="Morin E."/>
            <person name="Grelet G."/>
            <person name="Kuo A."/>
            <person name="Kohler A."/>
            <person name="Daghino S."/>
            <person name="Barry K."/>
            <person name="Choi C."/>
            <person name="Cichocki N."/>
            <person name="Clum A."/>
            <person name="Copeland A."/>
            <person name="Hainaut M."/>
            <person name="Haridas S."/>
            <person name="Labutti K."/>
            <person name="Lindquist E."/>
            <person name="Lipzen A."/>
            <person name="Khouja H.-R."/>
            <person name="Murat C."/>
            <person name="Ohm R."/>
            <person name="Olson A."/>
            <person name="Spatafora J."/>
            <person name="Veneault-Fourrey C."/>
            <person name="Henrissat B."/>
            <person name="Grigoriev I."/>
            <person name="Martin F."/>
            <person name="Perotto S."/>
        </authorList>
    </citation>
    <scope>NUCLEOTIDE SEQUENCE [LARGE SCALE GENOMIC DNA]</scope>
    <source>
        <strain evidence="2 3">UAMH 7357</strain>
    </source>
</reference>
<dbReference type="AlphaFoldDB" id="A0A2J6Q3R4"/>
<dbReference type="EMBL" id="KZ613483">
    <property type="protein sequence ID" value="PMD20883.1"/>
    <property type="molecule type" value="Genomic_DNA"/>
</dbReference>
<sequence length="155" mass="17059">MASAWHLLTFLVIGSPYFATFIVEVSVPSATAGLGVIPKDLDLYSNSKILALEKRVGTSSEMVHSSLGYQVSGPLLRPMECLQLYRTRTIVPNLIDKESCNKTQRIPAIGSLGIKSYSESPNSSSRLQILGFFGSLPRSLRHCQEGDNKRRSSNR</sequence>
<name>A0A2J6Q3R4_9HELO</name>
<accession>A0A2J6Q3R4</accession>
<keyword evidence="3" id="KW-1185">Reference proteome</keyword>
<keyword evidence="1" id="KW-0732">Signal</keyword>
<evidence type="ECO:0000313" key="2">
    <source>
        <dbReference type="EMBL" id="PMD20883.1"/>
    </source>
</evidence>
<protein>
    <submittedName>
        <fullName evidence="2">Uncharacterized protein</fullName>
    </submittedName>
</protein>
<evidence type="ECO:0000313" key="3">
    <source>
        <dbReference type="Proteomes" id="UP000235672"/>
    </source>
</evidence>
<proteinExistence type="predicted"/>
<organism evidence="2 3">
    <name type="scientific">Hyaloscypha hepaticicola</name>
    <dbReference type="NCBI Taxonomy" id="2082293"/>
    <lineage>
        <taxon>Eukaryota</taxon>
        <taxon>Fungi</taxon>
        <taxon>Dikarya</taxon>
        <taxon>Ascomycota</taxon>
        <taxon>Pezizomycotina</taxon>
        <taxon>Leotiomycetes</taxon>
        <taxon>Helotiales</taxon>
        <taxon>Hyaloscyphaceae</taxon>
        <taxon>Hyaloscypha</taxon>
    </lineage>
</organism>